<keyword evidence="3" id="KW-1185">Reference proteome</keyword>
<dbReference type="InterPro" id="IPR038948">
    <property type="entry name" value="POLR1D-like"/>
</dbReference>
<feature type="compositionally biased region" description="Basic residues" evidence="1">
    <location>
        <begin position="130"/>
        <end position="146"/>
    </location>
</feature>
<proteinExistence type="predicted"/>
<dbReference type="PANTHER" id="PTHR34769">
    <property type="entry name" value="RCG42593, ISOFORM CRA_A"/>
    <property type="match status" value="1"/>
</dbReference>
<reference evidence="3" key="1">
    <citation type="submission" date="2018-01" db="EMBL/GenBank/DDBJ databases">
        <authorList>
            <person name="Alioto T."/>
            <person name="Alioto T."/>
        </authorList>
    </citation>
    <scope>NUCLEOTIDE SEQUENCE [LARGE SCALE GENOMIC DNA]</scope>
</reference>
<accession>A0A3B0J8J9</accession>
<evidence type="ECO:0000313" key="2">
    <source>
        <dbReference type="EMBL" id="SPP76192.1"/>
    </source>
</evidence>
<organism evidence="2 3">
    <name type="scientific">Drosophila guanche</name>
    <name type="common">Fruit fly</name>
    <dbReference type="NCBI Taxonomy" id="7266"/>
    <lineage>
        <taxon>Eukaryota</taxon>
        <taxon>Metazoa</taxon>
        <taxon>Ecdysozoa</taxon>
        <taxon>Arthropoda</taxon>
        <taxon>Hexapoda</taxon>
        <taxon>Insecta</taxon>
        <taxon>Pterygota</taxon>
        <taxon>Neoptera</taxon>
        <taxon>Endopterygota</taxon>
        <taxon>Diptera</taxon>
        <taxon>Brachycera</taxon>
        <taxon>Muscomorpha</taxon>
        <taxon>Ephydroidea</taxon>
        <taxon>Drosophilidae</taxon>
        <taxon>Drosophila</taxon>
        <taxon>Sophophora</taxon>
    </lineage>
</organism>
<dbReference type="STRING" id="7266.A0A3B0J8J9"/>
<dbReference type="OMA" id="LNHSKQM"/>
<dbReference type="Proteomes" id="UP000268350">
    <property type="component" value="Unassembled WGS sequence"/>
</dbReference>
<evidence type="ECO:0000313" key="3">
    <source>
        <dbReference type="Proteomes" id="UP000268350"/>
    </source>
</evidence>
<feature type="compositionally biased region" description="Basic residues" evidence="1">
    <location>
        <begin position="156"/>
        <end position="191"/>
    </location>
</feature>
<evidence type="ECO:0000256" key="1">
    <source>
        <dbReference type="SAM" id="MobiDB-lite"/>
    </source>
</evidence>
<feature type="compositionally biased region" description="Basic and acidic residues" evidence="1">
    <location>
        <begin position="82"/>
        <end position="104"/>
    </location>
</feature>
<feature type="region of interest" description="Disordered" evidence="1">
    <location>
        <begin position="345"/>
        <end position="370"/>
    </location>
</feature>
<dbReference type="EMBL" id="OUUW01000002">
    <property type="protein sequence ID" value="SPP76192.1"/>
    <property type="molecule type" value="Genomic_DNA"/>
</dbReference>
<dbReference type="AlphaFoldDB" id="A0A3B0J8J9"/>
<name>A0A3B0J8J9_DROGU</name>
<feature type="region of interest" description="Disordered" evidence="1">
    <location>
        <begin position="43"/>
        <end position="68"/>
    </location>
</feature>
<protein>
    <submittedName>
        <fullName evidence="2">Uncharacterized protein</fullName>
    </submittedName>
</protein>
<feature type="region of interest" description="Disordered" evidence="1">
    <location>
        <begin position="81"/>
        <end position="205"/>
    </location>
</feature>
<gene>
    <name evidence="2" type="ORF">DGUA_6G006683</name>
</gene>
<dbReference type="OrthoDB" id="6352295at2759"/>
<dbReference type="PANTHER" id="PTHR34769:SF1">
    <property type="entry name" value="RNA POLYMERASE I AND III SUBUNIT D"/>
    <property type="match status" value="1"/>
</dbReference>
<sequence length="370" mass="41655">MSGVIDTMKSSIVASRDCYSEKRRRMGDGDDLTSQAIAELIREIGGGDPRSSSGVQERKVNPLGKPNKRFLGRTIKTALRHNQRESERTQAECQRKLKDLDERHEKRKSNYYYNRDAGRHRNRSSSSSRIRNRSPSRKVKKRRSSSRRSGSSSSNRRSRSYSRSRHHSHKKRKHESKHKRRKKTKFRRRSRSSSSSSSPEELPVPTVTGISSSELFFHQSKQMALAVAMAYSHGANGAPQNGRNPNDRASSSLSDLDIARELMSDDEHGNPDSPLIESLSISSRYNRRELLTINVSSSSAESRGTESDPGDVAGNFIVLDDSTTELESGHNSDIEIIKECRLEQTNEEPEQRQHQAAACSAIDSVDLTED</sequence>